<evidence type="ECO:0000313" key="2">
    <source>
        <dbReference type="Proteomes" id="UP000292452"/>
    </source>
</evidence>
<comment type="caution">
    <text evidence="1">The sequence shown here is derived from an EMBL/GenBank/DDBJ whole genome shotgun (WGS) entry which is preliminary data.</text>
</comment>
<dbReference type="Proteomes" id="UP000292452">
    <property type="component" value="Unassembled WGS sequence"/>
</dbReference>
<sequence>MGKSMVRRDVARARELEIVRLRVRGFSFDEIADRLGYYDRSGVKRAWDRVMAAQLADQAQDRAAAAQEELARTDWIISSMAPRVEDGDSRAAQVALNAIERRCKLLGLDSPLRVSMDAEQLGSEILGLLTGIAEDNGGDTAT</sequence>
<accession>A0A4Q9HPF2</accession>
<evidence type="ECO:0000313" key="1">
    <source>
        <dbReference type="EMBL" id="TBO56766.1"/>
    </source>
</evidence>
<gene>
    <name evidence="1" type="ORF">EYS09_26185</name>
</gene>
<name>A0A4Q9HPF2_STRKA</name>
<reference evidence="1 2" key="1">
    <citation type="submission" date="2019-02" db="EMBL/GenBank/DDBJ databases">
        <title>Draft Genome Sequence of Streptomyces sp. AM-2504, identified by 16S rRNA comparative analysis as a Streptomyces Kasugaensis strain.</title>
        <authorList>
            <person name="Napolioni V."/>
            <person name="Giuliodori A.M."/>
            <person name="Spurio R."/>
            <person name="Fabbretti A."/>
        </authorList>
    </citation>
    <scope>NUCLEOTIDE SEQUENCE [LARGE SCALE GENOMIC DNA]</scope>
    <source>
        <strain evidence="1 2">AM-2504</strain>
    </source>
</reference>
<proteinExistence type="predicted"/>
<organism evidence="1 2">
    <name type="scientific">Streptomyces kasugaensis</name>
    <dbReference type="NCBI Taxonomy" id="1946"/>
    <lineage>
        <taxon>Bacteria</taxon>
        <taxon>Bacillati</taxon>
        <taxon>Actinomycetota</taxon>
        <taxon>Actinomycetes</taxon>
        <taxon>Kitasatosporales</taxon>
        <taxon>Streptomycetaceae</taxon>
        <taxon>Streptomyces</taxon>
    </lineage>
</organism>
<dbReference type="RefSeq" id="WP_131125089.1">
    <property type="nucleotide sequence ID" value="NZ_SIXH01000296.1"/>
</dbReference>
<keyword evidence="2" id="KW-1185">Reference proteome</keyword>
<protein>
    <submittedName>
        <fullName evidence="1">Uncharacterized protein</fullName>
    </submittedName>
</protein>
<dbReference type="EMBL" id="SIXH01000296">
    <property type="protein sequence ID" value="TBO56766.1"/>
    <property type="molecule type" value="Genomic_DNA"/>
</dbReference>
<dbReference type="AlphaFoldDB" id="A0A4Q9HPF2"/>